<feature type="chain" id="PRO_5040889297" description="DUF4198 domain-containing protein" evidence="1">
    <location>
        <begin position="21"/>
        <end position="259"/>
    </location>
</feature>
<protein>
    <recommendedName>
        <fullName evidence="4">DUF4198 domain-containing protein</fullName>
    </recommendedName>
</protein>
<evidence type="ECO:0000256" key="1">
    <source>
        <dbReference type="SAM" id="SignalP"/>
    </source>
</evidence>
<dbReference type="Proteomes" id="UP001147653">
    <property type="component" value="Unassembled WGS sequence"/>
</dbReference>
<comment type="caution">
    <text evidence="2">The sequence shown here is derived from an EMBL/GenBank/DDBJ whole genome shotgun (WGS) entry which is preliminary data.</text>
</comment>
<sequence length="259" mass="27212">MIRLFSLVTLAALCALPASAAANPSFTVQQVTEDASVDLPSKVTHQLAITAGATAETVSIRTDGKPTISGATVDEQTTAEPSFAPCDGRWTRVHDALGGASSTDTRITVAPGATASVQTARAFTQAPWASETLDATWTITPAQGMPFKLTSTAPDYRGALGVELDFSVALVAEKVLTVTGTAGTDVSSGKVQLWGYAPRAKRATRLAVTRVRDGAWSIRSLRLPKAGVWEFYARYRTATKAYANDASACGTKIGVAEMR</sequence>
<dbReference type="RefSeq" id="WP_270029553.1">
    <property type="nucleotide sequence ID" value="NZ_JAPDDP010000097.1"/>
</dbReference>
<feature type="signal peptide" evidence="1">
    <location>
        <begin position="1"/>
        <end position="20"/>
    </location>
</feature>
<gene>
    <name evidence="2" type="ORF">OJ997_32520</name>
</gene>
<reference evidence="2" key="1">
    <citation type="submission" date="2022-10" db="EMBL/GenBank/DDBJ databases">
        <title>The WGS of Solirubrobacter phytolaccae KCTC 29190.</title>
        <authorList>
            <person name="Jiang Z."/>
        </authorList>
    </citation>
    <scope>NUCLEOTIDE SEQUENCE</scope>
    <source>
        <strain evidence="2">KCTC 29190</strain>
    </source>
</reference>
<name>A0A9X3SB12_9ACTN</name>
<evidence type="ECO:0000313" key="3">
    <source>
        <dbReference type="Proteomes" id="UP001147653"/>
    </source>
</evidence>
<accession>A0A9X3SB12</accession>
<evidence type="ECO:0000313" key="2">
    <source>
        <dbReference type="EMBL" id="MDA0185074.1"/>
    </source>
</evidence>
<dbReference type="AlphaFoldDB" id="A0A9X3SB12"/>
<keyword evidence="3" id="KW-1185">Reference proteome</keyword>
<organism evidence="2 3">
    <name type="scientific">Solirubrobacter phytolaccae</name>
    <dbReference type="NCBI Taxonomy" id="1404360"/>
    <lineage>
        <taxon>Bacteria</taxon>
        <taxon>Bacillati</taxon>
        <taxon>Actinomycetota</taxon>
        <taxon>Thermoleophilia</taxon>
        <taxon>Solirubrobacterales</taxon>
        <taxon>Solirubrobacteraceae</taxon>
        <taxon>Solirubrobacter</taxon>
    </lineage>
</organism>
<dbReference type="EMBL" id="JAPDDP010000097">
    <property type="protein sequence ID" value="MDA0185074.1"/>
    <property type="molecule type" value="Genomic_DNA"/>
</dbReference>
<proteinExistence type="predicted"/>
<evidence type="ECO:0008006" key="4">
    <source>
        <dbReference type="Google" id="ProtNLM"/>
    </source>
</evidence>
<keyword evidence="1" id="KW-0732">Signal</keyword>